<dbReference type="Proteomes" id="UP001152755">
    <property type="component" value="Unassembled WGS sequence"/>
</dbReference>
<sequence length="124" mass="14260">MAMTAIAHGFEWLHLWFFWLVPVLPSIGMYFSMKKGWVAAGARWVQNREKYVEIYDLRYVEIKVSGNNQMLRMTDGSGRKIRSLSLLDAQTNPALWDLLYNGIRHSVASGKASPSRKTRNILDL</sequence>
<name>A0A9X4M1G3_9ACTN</name>
<keyword evidence="1" id="KW-0812">Transmembrane</keyword>
<proteinExistence type="predicted"/>
<keyword evidence="1" id="KW-0472">Membrane</keyword>
<dbReference type="RefSeq" id="WP_332519658.1">
    <property type="nucleotide sequence ID" value="NZ_JANRHA010000004.1"/>
</dbReference>
<evidence type="ECO:0000313" key="3">
    <source>
        <dbReference type="Proteomes" id="UP001152755"/>
    </source>
</evidence>
<keyword evidence="3" id="KW-1185">Reference proteome</keyword>
<reference evidence="2" key="1">
    <citation type="submission" date="2022-08" db="EMBL/GenBank/DDBJ databases">
        <title>Genome analysis of Corynebacteriales strain.</title>
        <authorList>
            <person name="Lee S.D."/>
        </authorList>
    </citation>
    <scope>NUCLEOTIDE SEQUENCE</scope>
    <source>
        <strain evidence="2">D3-21</strain>
    </source>
</reference>
<feature type="transmembrane region" description="Helical" evidence="1">
    <location>
        <begin position="12"/>
        <end position="33"/>
    </location>
</feature>
<evidence type="ECO:0000256" key="1">
    <source>
        <dbReference type="SAM" id="Phobius"/>
    </source>
</evidence>
<evidence type="ECO:0000313" key="2">
    <source>
        <dbReference type="EMBL" id="MDG3014622.1"/>
    </source>
</evidence>
<gene>
    <name evidence="2" type="ORF">NVS88_08635</name>
</gene>
<comment type="caution">
    <text evidence="2">The sequence shown here is derived from an EMBL/GenBank/DDBJ whole genome shotgun (WGS) entry which is preliminary data.</text>
</comment>
<accession>A0A9X4M1G3</accession>
<dbReference type="AlphaFoldDB" id="A0A9X4M1G3"/>
<organism evidence="2 3">
    <name type="scientific">Speluncibacter jeojiensis</name>
    <dbReference type="NCBI Taxonomy" id="2710754"/>
    <lineage>
        <taxon>Bacteria</taxon>
        <taxon>Bacillati</taxon>
        <taxon>Actinomycetota</taxon>
        <taxon>Actinomycetes</taxon>
        <taxon>Mycobacteriales</taxon>
        <taxon>Speluncibacteraceae</taxon>
        <taxon>Speluncibacter</taxon>
    </lineage>
</organism>
<protein>
    <submittedName>
        <fullName evidence="2">Uncharacterized protein</fullName>
    </submittedName>
</protein>
<keyword evidence="1" id="KW-1133">Transmembrane helix</keyword>
<dbReference type="EMBL" id="JANRHA010000004">
    <property type="protein sequence ID" value="MDG3014622.1"/>
    <property type="molecule type" value="Genomic_DNA"/>
</dbReference>